<keyword evidence="5" id="KW-1185">Reference proteome</keyword>
<organism evidence="4 5">
    <name type="scientific">Lymnaea stagnalis</name>
    <name type="common">Great pond snail</name>
    <name type="synonym">Helix stagnalis</name>
    <dbReference type="NCBI Taxonomy" id="6523"/>
    <lineage>
        <taxon>Eukaryota</taxon>
        <taxon>Metazoa</taxon>
        <taxon>Spiralia</taxon>
        <taxon>Lophotrochozoa</taxon>
        <taxon>Mollusca</taxon>
        <taxon>Gastropoda</taxon>
        <taxon>Heterobranchia</taxon>
        <taxon>Euthyneura</taxon>
        <taxon>Panpulmonata</taxon>
        <taxon>Hygrophila</taxon>
        <taxon>Lymnaeoidea</taxon>
        <taxon>Lymnaeidae</taxon>
        <taxon>Lymnaea</taxon>
    </lineage>
</organism>
<protein>
    <recommendedName>
        <fullName evidence="3">Sulfotransferase domain-containing protein</fullName>
    </recommendedName>
</protein>
<evidence type="ECO:0000256" key="1">
    <source>
        <dbReference type="ARBA" id="ARBA00005771"/>
    </source>
</evidence>
<evidence type="ECO:0000259" key="3">
    <source>
        <dbReference type="Pfam" id="PF00685"/>
    </source>
</evidence>
<keyword evidence="2" id="KW-0808">Transferase</keyword>
<proteinExistence type="inferred from homology"/>
<gene>
    <name evidence="4" type="ORF">GSLYS_00020339001</name>
</gene>
<dbReference type="PANTHER" id="PTHR11783">
    <property type="entry name" value="SULFOTRANSFERASE SULT"/>
    <property type="match status" value="1"/>
</dbReference>
<dbReference type="EMBL" id="CAXITT010000885">
    <property type="protein sequence ID" value="CAL1546962.1"/>
    <property type="molecule type" value="Genomic_DNA"/>
</dbReference>
<feature type="domain" description="Sulfotransferase" evidence="3">
    <location>
        <begin position="27"/>
        <end position="223"/>
    </location>
</feature>
<evidence type="ECO:0000313" key="5">
    <source>
        <dbReference type="Proteomes" id="UP001497497"/>
    </source>
</evidence>
<dbReference type="Gene3D" id="3.40.50.300">
    <property type="entry name" value="P-loop containing nucleotide triphosphate hydrolases"/>
    <property type="match status" value="1"/>
</dbReference>
<dbReference type="InterPro" id="IPR027417">
    <property type="entry name" value="P-loop_NTPase"/>
</dbReference>
<sequence>MLVKKTVEYDKRIKDQLMLEFVDPVGRLGQAMSPRVLSSHFVINHLPQEIISKKTKIIHLIRNPKDTVVSMYYFYSKNLTVTSFPLSEFLTEVIADNLFLPNQFDFLRQITEFEQAHPDQPIKHIHYEDMKKDPLKTILDLAQFLDVPASETFCQQIAEACSFDNMKKNDDDGNKEVPQVQVEMLRRFGRKKMWLFRKGIIGDWKNELTEEQVQELDDYIDREEKKGLAFKFVYE</sequence>
<name>A0AAV2IIV4_LYMST</name>
<dbReference type="Proteomes" id="UP001497497">
    <property type="component" value="Unassembled WGS sequence"/>
</dbReference>
<evidence type="ECO:0000256" key="2">
    <source>
        <dbReference type="ARBA" id="ARBA00022679"/>
    </source>
</evidence>
<accession>A0AAV2IIV4</accession>
<evidence type="ECO:0000313" key="4">
    <source>
        <dbReference type="EMBL" id="CAL1546962.1"/>
    </source>
</evidence>
<dbReference type="SUPFAM" id="SSF52540">
    <property type="entry name" value="P-loop containing nucleoside triphosphate hydrolases"/>
    <property type="match status" value="1"/>
</dbReference>
<dbReference type="Pfam" id="PF00685">
    <property type="entry name" value="Sulfotransfer_1"/>
    <property type="match status" value="1"/>
</dbReference>
<reference evidence="4 5" key="1">
    <citation type="submission" date="2024-04" db="EMBL/GenBank/DDBJ databases">
        <authorList>
            <consortium name="Genoscope - CEA"/>
            <person name="William W."/>
        </authorList>
    </citation>
    <scope>NUCLEOTIDE SEQUENCE [LARGE SCALE GENOMIC DNA]</scope>
</reference>
<dbReference type="AlphaFoldDB" id="A0AAV2IIV4"/>
<dbReference type="InterPro" id="IPR000863">
    <property type="entry name" value="Sulfotransferase_dom"/>
</dbReference>
<dbReference type="GO" id="GO:0008146">
    <property type="term" value="F:sulfotransferase activity"/>
    <property type="evidence" value="ECO:0007669"/>
    <property type="project" value="InterPro"/>
</dbReference>
<comment type="similarity">
    <text evidence="1">Belongs to the sulfotransferase 1 family.</text>
</comment>
<comment type="caution">
    <text evidence="4">The sequence shown here is derived from an EMBL/GenBank/DDBJ whole genome shotgun (WGS) entry which is preliminary data.</text>
</comment>